<evidence type="ECO:0000313" key="3">
    <source>
        <dbReference type="EMBL" id="KWX01577.1"/>
    </source>
</evidence>
<evidence type="ECO:0000313" key="5">
    <source>
        <dbReference type="Proteomes" id="UP000070188"/>
    </source>
</evidence>
<evidence type="ECO:0000313" key="4">
    <source>
        <dbReference type="EMBL" id="KWX09485.1"/>
    </source>
</evidence>
<dbReference type="Proteomes" id="UP000070598">
    <property type="component" value="Unassembled WGS sequence"/>
</dbReference>
<dbReference type="Proteomes" id="UP000070188">
    <property type="component" value="Unassembled WGS sequence"/>
</dbReference>
<dbReference type="STRING" id="1469144.LI90_2609"/>
<dbReference type="InterPro" id="IPR003425">
    <property type="entry name" value="CCB3/YggT"/>
</dbReference>
<dbReference type="EMBL" id="JYIK01000802">
    <property type="protein sequence ID" value="KWX09485.1"/>
    <property type="molecule type" value="Genomic_DNA"/>
</dbReference>
<gene>
    <name evidence="3" type="ORF">LI90_2609</name>
    <name evidence="2" type="ORF">TH66_16030</name>
    <name evidence="4" type="ORF">TR74_09335</name>
</gene>
<comment type="caution">
    <text evidence="4">The sequence shown here is derived from an EMBL/GenBank/DDBJ whole genome shotgun (WGS) entry which is preliminary data.</text>
</comment>
<dbReference type="EMBL" id="LAXD01000001">
    <property type="protein sequence ID" value="KWX01577.1"/>
    <property type="molecule type" value="Genomic_DNA"/>
</dbReference>
<reference evidence="5" key="4">
    <citation type="submission" date="2015-04" db="EMBL/GenBank/DDBJ databases">
        <title>Physiological reanalysis, assessment of diazotrophy, and genome sequences of multiple isolates of Streptomyces thermoautotrophicus.</title>
        <authorList>
            <person name="MacKellar D.C."/>
            <person name="Lieber L."/>
            <person name="Norman J."/>
            <person name="Bolger A."/>
            <person name="Tobin C."/>
            <person name="Murray J.W."/>
            <person name="Chang R."/>
            <person name="Ford T."/>
            <person name="Nguyen P.Q."/>
            <person name="Woodward J."/>
            <person name="Permingeat H."/>
            <person name="Joshi N.S."/>
            <person name="Silver P.A."/>
            <person name="Usadel B."/>
            <person name="Rutherford A.W."/>
            <person name="Friesen M."/>
            <person name="Prell J."/>
        </authorList>
    </citation>
    <scope>NUCLEOTIDE SEQUENCE [LARGE SCALE GENOMIC DNA]</scope>
    <source>
        <strain evidence="5">H1</strain>
    </source>
</reference>
<protein>
    <submittedName>
        <fullName evidence="3 4">Membrane protein</fullName>
    </submittedName>
</protein>
<keyword evidence="1" id="KW-1133">Transmembrane helix</keyword>
<dbReference type="OrthoDB" id="3216131at2"/>
<feature type="transmembrane region" description="Helical" evidence="1">
    <location>
        <begin position="6"/>
        <end position="25"/>
    </location>
</feature>
<keyword evidence="5" id="KW-1185">Reference proteome</keyword>
<evidence type="ECO:0000313" key="2">
    <source>
        <dbReference type="EMBL" id="KWX00331.1"/>
    </source>
</evidence>
<evidence type="ECO:0000313" key="7">
    <source>
        <dbReference type="Proteomes" id="UP000070659"/>
    </source>
</evidence>
<evidence type="ECO:0000256" key="1">
    <source>
        <dbReference type="SAM" id="Phobius"/>
    </source>
</evidence>
<proteinExistence type="predicted"/>
<sequence length="99" mass="11255">MSIVGQVLTIILWCYLLVLLFRLVMEYVFMFARSYQPRGLVLLILEVAYSLTDPPLKFLRRFIPPLRLGGVALDLSFLVLLLIVYILIDLAGALQRGSV</sequence>
<organism evidence="4 6">
    <name type="scientific">Carbonactinospora thermoautotrophica</name>
    <dbReference type="NCBI Taxonomy" id="1469144"/>
    <lineage>
        <taxon>Bacteria</taxon>
        <taxon>Bacillati</taxon>
        <taxon>Actinomycetota</taxon>
        <taxon>Actinomycetes</taxon>
        <taxon>Kitasatosporales</taxon>
        <taxon>Carbonactinosporaceae</taxon>
        <taxon>Carbonactinospora</taxon>
    </lineage>
</organism>
<dbReference type="EMBL" id="JYIJ01000018">
    <property type="protein sequence ID" value="KWX00331.1"/>
    <property type="molecule type" value="Genomic_DNA"/>
</dbReference>
<reference evidence="3" key="3">
    <citation type="submission" date="2015-04" db="EMBL/GenBank/DDBJ databases">
        <title>Physiological reanalysis, assessment of diazotrophy, and genome sequences of multiple isolates of Streptomyces thermoautotrophicus.</title>
        <authorList>
            <person name="MacKellar D.C."/>
            <person name="Lieber L."/>
            <person name="Norman J."/>
            <person name="Bolger A."/>
            <person name="Tobin C."/>
            <person name="Murray J.W."/>
            <person name="Woodward J."/>
            <person name="Friesen M."/>
            <person name="Prell J."/>
        </authorList>
    </citation>
    <scope>NUCLEOTIDE SEQUENCE [LARGE SCALE GENOMIC DNA]</scope>
    <source>
        <strain evidence="3">H1</strain>
    </source>
</reference>
<dbReference type="GO" id="GO:0016020">
    <property type="term" value="C:membrane"/>
    <property type="evidence" value="ECO:0007669"/>
    <property type="project" value="InterPro"/>
</dbReference>
<evidence type="ECO:0000313" key="6">
    <source>
        <dbReference type="Proteomes" id="UP000070598"/>
    </source>
</evidence>
<reference evidence="6" key="2">
    <citation type="submission" date="2015-02" db="EMBL/GenBank/DDBJ databases">
        <title>Physiological reanalysis, assessment of diazotrophy, and genome sequences of multiple isolates of Streptomyces thermoautotrophicus.</title>
        <authorList>
            <person name="MacKellar D.C."/>
            <person name="Lieber L."/>
            <person name="Norman J."/>
            <person name="Bolger A."/>
            <person name="Tobin C."/>
            <person name="Murray J.W."/>
            <person name="Friesen M."/>
            <person name="Prell J."/>
        </authorList>
    </citation>
    <scope>NUCLEOTIDE SEQUENCE [LARGE SCALE GENOMIC DNA]</scope>
    <source>
        <strain evidence="6">UBT1</strain>
    </source>
</reference>
<name>A0A132NH75_9ACTN</name>
<dbReference type="AlphaFoldDB" id="A0A132NH75"/>
<reference evidence="4 7" key="1">
    <citation type="submission" date="2015-02" db="EMBL/GenBank/DDBJ databases">
        <title>Physiological reanalysis, assessment of diazotrophy, and genome sequences of multiple isolates of Streptomyces thermoautotrophicus.</title>
        <authorList>
            <person name="MacKellar D.C."/>
            <person name="Lieber L."/>
            <person name="Norman J."/>
            <person name="Bolger A."/>
            <person name="Tobin C."/>
            <person name="Murray J.W."/>
            <person name="Prell J."/>
        </authorList>
    </citation>
    <scope>NUCLEOTIDE SEQUENCE [LARGE SCALE GENOMIC DNA]</scope>
    <source>
        <strain evidence="4 7">UBT1</strain>
    </source>
</reference>
<dbReference type="PATRIC" id="fig|1469144.10.peg.2822"/>
<dbReference type="Pfam" id="PF02325">
    <property type="entry name" value="CCB3_YggT"/>
    <property type="match status" value="1"/>
</dbReference>
<accession>A0A132NH75</accession>
<dbReference type="Proteomes" id="UP000070659">
    <property type="component" value="Unassembled WGS sequence"/>
</dbReference>
<feature type="transmembrane region" description="Helical" evidence="1">
    <location>
        <begin position="66"/>
        <end position="88"/>
    </location>
</feature>
<dbReference type="RefSeq" id="WP_066888146.1">
    <property type="nucleotide sequence ID" value="NZ_CP171739.1"/>
</dbReference>
<keyword evidence="1" id="KW-0472">Membrane</keyword>
<keyword evidence="1" id="KW-0812">Transmembrane</keyword>